<evidence type="ECO:0000313" key="2">
    <source>
        <dbReference type="EMBL" id="NKY39881.1"/>
    </source>
</evidence>
<feature type="domain" description="DUF7878" evidence="1">
    <location>
        <begin position="12"/>
        <end position="123"/>
    </location>
</feature>
<dbReference type="EMBL" id="JAAXOY010000228">
    <property type="protein sequence ID" value="NKY39881.1"/>
    <property type="molecule type" value="Genomic_DNA"/>
</dbReference>
<evidence type="ECO:0000313" key="3">
    <source>
        <dbReference type="Proteomes" id="UP000777774"/>
    </source>
</evidence>
<protein>
    <recommendedName>
        <fullName evidence="1">DUF7878 domain-containing protein</fullName>
    </recommendedName>
</protein>
<comment type="caution">
    <text evidence="2">The sequence shown here is derived from an EMBL/GenBank/DDBJ whole genome shotgun (WGS) entry which is preliminary data.</text>
</comment>
<gene>
    <name evidence="2" type="ORF">HGA02_10170</name>
</gene>
<accession>A0ABX1JZX5</accession>
<dbReference type="Proteomes" id="UP000777774">
    <property type="component" value="Unassembled WGS sequence"/>
</dbReference>
<dbReference type="Pfam" id="PF25297">
    <property type="entry name" value="DUF7878"/>
    <property type="match status" value="1"/>
</dbReference>
<reference evidence="2 3" key="1">
    <citation type="submission" date="2020-04" db="EMBL/GenBank/DDBJ databases">
        <title>MicrobeNet Type strains.</title>
        <authorList>
            <person name="Nicholson A.C."/>
        </authorList>
    </citation>
    <scope>NUCLEOTIDE SEQUENCE [LARGE SCALE GENOMIC DNA]</scope>
    <source>
        <strain evidence="2 3">ATCC BAA-787</strain>
    </source>
</reference>
<evidence type="ECO:0000259" key="1">
    <source>
        <dbReference type="Pfam" id="PF25297"/>
    </source>
</evidence>
<proteinExistence type="predicted"/>
<dbReference type="InterPro" id="IPR057200">
    <property type="entry name" value="DUF7878"/>
</dbReference>
<sequence>MRLEYRDLSFDDLQGDLVADYLVAVDAHLFVTDGDRVVYDEPYFPVVELARALAAWAEDPARDDFRFVTLSSDVIGLVTIEREGTAWSVYSVNDPSRRSSPAADDEVVMWVREFVDRVRGDLYARGVDADHVLGLEPRGDDRP</sequence>
<keyword evidence="3" id="KW-1185">Reference proteome</keyword>
<organism evidence="2 3">
    <name type="scientific">Cellulomonas septica</name>
    <dbReference type="NCBI Taxonomy" id="285080"/>
    <lineage>
        <taxon>Bacteria</taxon>
        <taxon>Bacillati</taxon>
        <taxon>Actinomycetota</taxon>
        <taxon>Actinomycetes</taxon>
        <taxon>Micrococcales</taxon>
        <taxon>Cellulomonadaceae</taxon>
        <taxon>Cellulomonas</taxon>
    </lineage>
</organism>
<name>A0ABX1JZX5_9CELL</name>
<dbReference type="RefSeq" id="WP_168678905.1">
    <property type="nucleotide sequence ID" value="NZ_JAAXOY010000228.1"/>
</dbReference>